<comment type="subcellular location">
    <subcellularLocation>
        <location evidence="2">Cell membrane</location>
        <topology evidence="2">Single-pass type II membrane protein</topology>
    </subcellularLocation>
    <subcellularLocation>
        <location evidence="6">Membrane</location>
        <topology evidence="6">Single-pass type II membrane protein</topology>
    </subcellularLocation>
</comment>
<evidence type="ECO:0000256" key="3">
    <source>
        <dbReference type="ARBA" id="ARBA00009370"/>
    </source>
</evidence>
<reference evidence="8 9" key="1">
    <citation type="submission" date="2021-10" db="EMBL/GenBank/DDBJ databases">
        <title>Anaerobic single-cell dispensing facilitates the cultivation of human gut bacteria.</title>
        <authorList>
            <person name="Afrizal A."/>
        </authorList>
    </citation>
    <scope>NUCLEOTIDE SEQUENCE [LARGE SCALE GENOMIC DNA]</scope>
    <source>
        <strain evidence="8 9">CLA-AA-H276</strain>
    </source>
</reference>
<comment type="catalytic activity">
    <reaction evidence="1 6">
        <text>Cleavage of hydrophobic, N-terminal signal or leader sequences from secreted and periplasmic proteins.</text>
        <dbReference type="EC" id="3.4.21.89"/>
    </reaction>
</comment>
<protein>
    <recommendedName>
        <fullName evidence="4 6">Signal peptidase I</fullName>
        <ecNumber evidence="4 6">3.4.21.89</ecNumber>
    </recommendedName>
</protein>
<feature type="domain" description="Peptidase S26" evidence="7">
    <location>
        <begin position="26"/>
        <end position="181"/>
    </location>
</feature>
<dbReference type="PANTHER" id="PTHR43390:SF1">
    <property type="entry name" value="CHLOROPLAST PROCESSING PEPTIDASE"/>
    <property type="match status" value="1"/>
</dbReference>
<keyword evidence="9" id="KW-1185">Reference proteome</keyword>
<dbReference type="EMBL" id="JAJEPS010000015">
    <property type="protein sequence ID" value="MCC2127161.1"/>
    <property type="molecule type" value="Genomic_DNA"/>
</dbReference>
<dbReference type="GO" id="GO:0006465">
    <property type="term" value="P:signal peptide processing"/>
    <property type="evidence" value="ECO:0007669"/>
    <property type="project" value="InterPro"/>
</dbReference>
<dbReference type="RefSeq" id="WP_308459876.1">
    <property type="nucleotide sequence ID" value="NZ_JAJEPS010000015.1"/>
</dbReference>
<dbReference type="Pfam" id="PF10502">
    <property type="entry name" value="Peptidase_S26"/>
    <property type="match status" value="1"/>
</dbReference>
<keyword evidence="6" id="KW-0472">Membrane</keyword>
<keyword evidence="5 6" id="KW-0378">Hydrolase</keyword>
<dbReference type="EC" id="3.4.21.89" evidence="4 6"/>
<feature type="transmembrane region" description="Helical" evidence="6">
    <location>
        <begin position="20"/>
        <end position="45"/>
    </location>
</feature>
<comment type="similarity">
    <text evidence="3 6">Belongs to the peptidase S26 family.</text>
</comment>
<evidence type="ECO:0000256" key="2">
    <source>
        <dbReference type="ARBA" id="ARBA00004401"/>
    </source>
</evidence>
<dbReference type="InterPro" id="IPR019758">
    <property type="entry name" value="Pept_S26A_signal_pept_1_CS"/>
</dbReference>
<dbReference type="PROSITE" id="PS00761">
    <property type="entry name" value="SPASE_I_3"/>
    <property type="match status" value="1"/>
</dbReference>
<proteinExistence type="inferred from homology"/>
<gene>
    <name evidence="8" type="primary">lepB</name>
    <name evidence="8" type="ORF">LKD36_13390</name>
</gene>
<dbReference type="AlphaFoldDB" id="A0AAE3DCV3"/>
<dbReference type="GO" id="GO:0009003">
    <property type="term" value="F:signal peptidase activity"/>
    <property type="evidence" value="ECO:0007669"/>
    <property type="project" value="UniProtKB-EC"/>
</dbReference>
<dbReference type="SUPFAM" id="SSF51306">
    <property type="entry name" value="LexA/Signal peptidase"/>
    <property type="match status" value="1"/>
</dbReference>
<dbReference type="GO" id="GO:0004252">
    <property type="term" value="F:serine-type endopeptidase activity"/>
    <property type="evidence" value="ECO:0007669"/>
    <property type="project" value="InterPro"/>
</dbReference>
<evidence type="ECO:0000256" key="4">
    <source>
        <dbReference type="ARBA" id="ARBA00013208"/>
    </source>
</evidence>
<dbReference type="InterPro" id="IPR000223">
    <property type="entry name" value="Pept_S26A_signal_pept_1"/>
</dbReference>
<keyword evidence="6" id="KW-1133">Transmembrane helix</keyword>
<dbReference type="PRINTS" id="PR00727">
    <property type="entry name" value="LEADERPTASE"/>
</dbReference>
<evidence type="ECO:0000256" key="5">
    <source>
        <dbReference type="ARBA" id="ARBA00022801"/>
    </source>
</evidence>
<keyword evidence="6" id="KW-0645">Protease</keyword>
<organism evidence="8 9">
    <name type="scientific">Hominiventricola filiformis</name>
    <dbReference type="NCBI Taxonomy" id="2885352"/>
    <lineage>
        <taxon>Bacteria</taxon>
        <taxon>Bacillati</taxon>
        <taxon>Bacillota</taxon>
        <taxon>Clostridia</taxon>
        <taxon>Lachnospirales</taxon>
        <taxon>Lachnospiraceae</taxon>
        <taxon>Hominiventricola</taxon>
    </lineage>
</organism>
<dbReference type="NCBIfam" id="TIGR02227">
    <property type="entry name" value="sigpep_I_bact"/>
    <property type="match status" value="1"/>
</dbReference>
<comment type="caution">
    <text evidence="8">The sequence shown here is derived from an EMBL/GenBank/DDBJ whole genome shotgun (WGS) entry which is preliminary data.</text>
</comment>
<evidence type="ECO:0000313" key="8">
    <source>
        <dbReference type="EMBL" id="MCC2127161.1"/>
    </source>
</evidence>
<dbReference type="PANTHER" id="PTHR43390">
    <property type="entry name" value="SIGNAL PEPTIDASE I"/>
    <property type="match status" value="1"/>
</dbReference>
<sequence length="196" mass="22143">MRRKGLSFYRRRKRIQASAIQEIFFWAGECVLAFAIGCILVFYFMTRLTCVGQAMEPAINSGDSVLVNRFTYLVSAPKPGDVVVFKPNGNERSHYYMRRVIAEPGDKVQIKDGFVYVNGELFETGLGSEQMDYAGVAEEEITIGDGEYFVLGDNRNQSEDSRNADIGNVKKEDIYGKAWFVCLPWENFGPIPKGYS</sequence>
<dbReference type="CDD" id="cd06530">
    <property type="entry name" value="S26_SPase_I"/>
    <property type="match status" value="1"/>
</dbReference>
<name>A0AAE3DCV3_9FIRM</name>
<dbReference type="InterPro" id="IPR019533">
    <property type="entry name" value="Peptidase_S26"/>
</dbReference>
<accession>A0AAE3DCV3</accession>
<evidence type="ECO:0000256" key="1">
    <source>
        <dbReference type="ARBA" id="ARBA00000677"/>
    </source>
</evidence>
<dbReference type="Proteomes" id="UP001198220">
    <property type="component" value="Unassembled WGS sequence"/>
</dbReference>
<evidence type="ECO:0000256" key="6">
    <source>
        <dbReference type="RuleBase" id="RU362042"/>
    </source>
</evidence>
<keyword evidence="6" id="KW-0812">Transmembrane</keyword>
<evidence type="ECO:0000313" key="9">
    <source>
        <dbReference type="Proteomes" id="UP001198220"/>
    </source>
</evidence>
<dbReference type="GO" id="GO:0005886">
    <property type="term" value="C:plasma membrane"/>
    <property type="evidence" value="ECO:0007669"/>
    <property type="project" value="UniProtKB-SubCell"/>
</dbReference>
<dbReference type="InterPro" id="IPR036286">
    <property type="entry name" value="LexA/Signal_pep-like_sf"/>
</dbReference>
<evidence type="ECO:0000259" key="7">
    <source>
        <dbReference type="Pfam" id="PF10502"/>
    </source>
</evidence>
<dbReference type="Gene3D" id="2.10.109.10">
    <property type="entry name" value="Umud Fragment, subunit A"/>
    <property type="match status" value="1"/>
</dbReference>